<dbReference type="Pfam" id="PF23080">
    <property type="entry name" value="DUF7046"/>
    <property type="match status" value="1"/>
</dbReference>
<evidence type="ECO:0000259" key="3">
    <source>
        <dbReference type="Pfam" id="PF23080"/>
    </source>
</evidence>
<feature type="compositionally biased region" description="Basic and acidic residues" evidence="2">
    <location>
        <begin position="25"/>
        <end position="42"/>
    </location>
</feature>
<reference evidence="5 6" key="1">
    <citation type="journal article" date="2019" name="Nat. Plants">
        <title>Stout camphor tree genome fills gaps in understanding of flowering plant genome evolution.</title>
        <authorList>
            <person name="Chaw S.M."/>
            <person name="Liu Y.C."/>
            <person name="Wu Y.W."/>
            <person name="Wang H.Y."/>
            <person name="Lin C.I."/>
            <person name="Wu C.S."/>
            <person name="Ke H.M."/>
            <person name="Chang L.Y."/>
            <person name="Hsu C.Y."/>
            <person name="Yang H.T."/>
            <person name="Sudianto E."/>
            <person name="Hsu M.H."/>
            <person name="Wu K.P."/>
            <person name="Wang L.N."/>
            <person name="Leebens-Mack J.H."/>
            <person name="Tsai I.J."/>
        </authorList>
    </citation>
    <scope>NUCLEOTIDE SEQUENCE [LARGE SCALE GENOMIC DNA]</scope>
    <source>
        <strain evidence="6">cv. Chaw 1501</strain>
        <tissue evidence="5">Young leaves</tissue>
    </source>
</reference>
<evidence type="ECO:0000256" key="1">
    <source>
        <dbReference type="SAM" id="Coils"/>
    </source>
</evidence>
<feature type="region of interest" description="Disordered" evidence="2">
    <location>
        <begin position="1"/>
        <end position="42"/>
    </location>
</feature>
<dbReference type="FunFam" id="2.60.40.2700:FF:000001">
    <property type="entry name" value="Transmembrane protein"/>
    <property type="match status" value="1"/>
</dbReference>
<comment type="caution">
    <text evidence="5">The sequence shown here is derived from an EMBL/GenBank/DDBJ whole genome shotgun (WGS) entry which is preliminary data.</text>
</comment>
<dbReference type="AlphaFoldDB" id="A0A3S3PAR2"/>
<dbReference type="Proteomes" id="UP000283530">
    <property type="component" value="Unassembled WGS sequence"/>
</dbReference>
<feature type="coiled-coil region" evidence="1">
    <location>
        <begin position="90"/>
        <end position="142"/>
    </location>
</feature>
<evidence type="ECO:0000259" key="4">
    <source>
        <dbReference type="Pfam" id="PF23197"/>
    </source>
</evidence>
<dbReference type="OrthoDB" id="1890867at2759"/>
<dbReference type="Gene3D" id="2.60.40.2700">
    <property type="match status" value="1"/>
</dbReference>
<evidence type="ECO:0000313" key="6">
    <source>
        <dbReference type="Proteomes" id="UP000283530"/>
    </source>
</evidence>
<evidence type="ECO:0000256" key="2">
    <source>
        <dbReference type="SAM" id="MobiDB-lite"/>
    </source>
</evidence>
<proteinExistence type="predicted"/>
<feature type="compositionally biased region" description="Polar residues" evidence="2">
    <location>
        <begin position="1"/>
        <end position="23"/>
    </location>
</feature>
<feature type="region of interest" description="Disordered" evidence="2">
    <location>
        <begin position="210"/>
        <end position="235"/>
    </location>
</feature>
<keyword evidence="1" id="KW-0175">Coiled coil</keyword>
<organism evidence="5 6">
    <name type="scientific">Cinnamomum micranthum f. kanehirae</name>
    <dbReference type="NCBI Taxonomy" id="337451"/>
    <lineage>
        <taxon>Eukaryota</taxon>
        <taxon>Viridiplantae</taxon>
        <taxon>Streptophyta</taxon>
        <taxon>Embryophyta</taxon>
        <taxon>Tracheophyta</taxon>
        <taxon>Spermatophyta</taxon>
        <taxon>Magnoliopsida</taxon>
        <taxon>Magnoliidae</taxon>
        <taxon>Laurales</taxon>
        <taxon>Lauraceae</taxon>
        <taxon>Cinnamomum</taxon>
    </lineage>
</organism>
<dbReference type="InterPro" id="IPR056284">
    <property type="entry name" value="AIR9-like_A9"/>
</dbReference>
<dbReference type="InterPro" id="IPR055474">
    <property type="entry name" value="DUF7046"/>
</dbReference>
<sequence length="550" mass="61516">MSPTTSSMRGNSNDGSRFPSSDYLSRPHIERHSGSRNPRGDDNFNYFLDREAMFEKELISKSKAQKEEILLLRMQIADACAKELQLLNEKHVLERKLSDLRMALDEKQNDAITAALKELSLRKDYLEENLKLAHELKAAEDERYIFTSAMLGLLAEYDIHPHVLNASVIAISAKRLFTQLQLKIRSSHEPDFLSPQALEVNEQLGNQAGEIPLNTNHQTLSPLKSPPQGPMNSDGFNFYPNNLYPHEHQLETTSNRLGDHDLMDVKEANNAMGVETHHPFVNDKTREFPFSTYREGFSAPSLEDGAGKTSSEKATNYAYSHMPPLHEEHASSFSEGGILPGIDGFQIIGDAKPGNTLQACGYPVRGTSLCMFQWVHHLQNGTTQYIEGATNPDYVVTADDVDKLIAVECIPMDDNGRQGELVRIFANNQKKIACDQEMQQQIESHISAGRATFNVLHLIDSEGWEPATFILRRSGYQIKSMDTVAIEEKYSSDLSIKIPGGLSAQFVLTCSDGTSHPFSTSNDVRLRDTLVLTMRIFQSKALDDKKKGKA</sequence>
<feature type="compositionally biased region" description="Polar residues" evidence="2">
    <location>
        <begin position="213"/>
        <end position="222"/>
    </location>
</feature>
<dbReference type="PANTHER" id="PTHR31149">
    <property type="entry name" value="EXPRESSED PROTEIN"/>
    <property type="match status" value="1"/>
</dbReference>
<name>A0A3S3PAR2_9MAGN</name>
<feature type="domain" description="AIR9-like A9" evidence="4">
    <location>
        <begin position="345"/>
        <end position="424"/>
    </location>
</feature>
<feature type="domain" description="DUF7046" evidence="3">
    <location>
        <begin position="463"/>
        <end position="549"/>
    </location>
</feature>
<dbReference type="GO" id="GO:0005886">
    <property type="term" value="C:plasma membrane"/>
    <property type="evidence" value="ECO:0007669"/>
    <property type="project" value="TreeGrafter"/>
</dbReference>
<evidence type="ECO:0000313" key="5">
    <source>
        <dbReference type="EMBL" id="RWR86800.1"/>
    </source>
</evidence>
<accession>A0A3S3PAR2</accession>
<dbReference type="EMBL" id="QPKB01000006">
    <property type="protein sequence ID" value="RWR86800.1"/>
    <property type="molecule type" value="Genomic_DNA"/>
</dbReference>
<dbReference type="Pfam" id="PF23197">
    <property type="entry name" value="IG_AIR9"/>
    <property type="match status" value="1"/>
</dbReference>
<dbReference type="PANTHER" id="PTHR31149:SF7">
    <property type="entry name" value="EXPRESSED PROTEIN"/>
    <property type="match status" value="1"/>
</dbReference>
<gene>
    <name evidence="5" type="ORF">CKAN_01571700</name>
</gene>
<keyword evidence="6" id="KW-1185">Reference proteome</keyword>
<protein>
    <submittedName>
        <fullName evidence="5">Uncharacterized protein</fullName>
    </submittedName>
</protein>